<keyword evidence="3" id="KW-1185">Reference proteome</keyword>
<reference evidence="2 3" key="1">
    <citation type="submission" date="2021-03" db="EMBL/GenBank/DDBJ databases">
        <title>Muricauda sp. CAU 1631 isolated from Incheon.</title>
        <authorList>
            <person name="Kim W."/>
        </authorList>
    </citation>
    <scope>NUCLEOTIDE SEQUENCE [LARGE SCALE GENOMIC DNA]</scope>
    <source>
        <strain evidence="2 3">CAU 1631</strain>
    </source>
</reference>
<protein>
    <submittedName>
        <fullName evidence="2">Uncharacterized protein</fullName>
    </submittedName>
</protein>
<dbReference type="RefSeq" id="WP_207070840.1">
    <property type="nucleotide sequence ID" value="NZ_JAFLND010000001.1"/>
</dbReference>
<dbReference type="Proteomes" id="UP000664163">
    <property type="component" value="Unassembled WGS sequence"/>
</dbReference>
<dbReference type="Pfam" id="PF19578">
    <property type="entry name" value="DUF6090"/>
    <property type="match status" value="1"/>
</dbReference>
<dbReference type="InterPro" id="IPR045749">
    <property type="entry name" value="DUF6090"/>
</dbReference>
<evidence type="ECO:0000313" key="2">
    <source>
        <dbReference type="EMBL" id="MBO0330355.1"/>
    </source>
</evidence>
<organism evidence="2 3">
    <name type="scientific">[Muricauda] lutisoli</name>
    <dbReference type="NCBI Taxonomy" id="2816035"/>
    <lineage>
        <taxon>Bacteria</taxon>
        <taxon>Pseudomonadati</taxon>
        <taxon>Bacteroidota</taxon>
        <taxon>Flavobacteriia</taxon>
        <taxon>Flavobacteriales</taxon>
        <taxon>Flavobacteriaceae</taxon>
        <taxon>Allomuricauda</taxon>
    </lineage>
</organism>
<sequence length="262" mass="30471">MIQFFRKIRQNLLSERKTGKYLKYAIGEIVLVVIGILIALQINNWNEDKKDLQRAHRVLTNLSEEIRQDSTYFENVYNAEKDIFLHGAEQLFKLHSNELNSTEIDSIGTSFRLACFTPAIKSLNNAYNELMASNLLSHLNSESLKYNLKEYYSQIDFLISYSEQSHQLSNDLIYELAQYYEVVPVKLGSAREISKFSGAAESDFTTKYDLEPFRNNRSLNPKLYDMIDIHKDRLGGLEILRELSIKIQEGILLELKKRQKTQ</sequence>
<evidence type="ECO:0000313" key="3">
    <source>
        <dbReference type="Proteomes" id="UP000664163"/>
    </source>
</evidence>
<keyword evidence="1" id="KW-0812">Transmembrane</keyword>
<keyword evidence="1" id="KW-0472">Membrane</keyword>
<name>A0ABS3EW11_9FLAO</name>
<comment type="caution">
    <text evidence="2">The sequence shown here is derived from an EMBL/GenBank/DDBJ whole genome shotgun (WGS) entry which is preliminary data.</text>
</comment>
<feature type="transmembrane region" description="Helical" evidence="1">
    <location>
        <begin position="21"/>
        <end position="42"/>
    </location>
</feature>
<dbReference type="EMBL" id="JAFLND010000001">
    <property type="protein sequence ID" value="MBO0330355.1"/>
    <property type="molecule type" value="Genomic_DNA"/>
</dbReference>
<gene>
    <name evidence="2" type="ORF">J0X13_07320</name>
</gene>
<evidence type="ECO:0000256" key="1">
    <source>
        <dbReference type="SAM" id="Phobius"/>
    </source>
</evidence>
<keyword evidence="1" id="KW-1133">Transmembrane helix</keyword>
<proteinExistence type="predicted"/>
<accession>A0ABS3EW11</accession>